<dbReference type="AlphaFoldDB" id="A0A2P5E545"/>
<dbReference type="PROSITE" id="PS00063">
    <property type="entry name" value="ALDOKETO_REDUCTASE_3"/>
    <property type="match status" value="1"/>
</dbReference>
<dbReference type="InterPro" id="IPR020471">
    <property type="entry name" value="AKR"/>
</dbReference>
<dbReference type="PANTHER" id="PTHR43827:SF3">
    <property type="entry name" value="NADP-DEPENDENT OXIDOREDUCTASE DOMAIN-CONTAINING PROTEIN"/>
    <property type="match status" value="1"/>
</dbReference>
<dbReference type="Gene3D" id="3.20.20.100">
    <property type="entry name" value="NADP-dependent oxidoreductase domain"/>
    <property type="match status" value="1"/>
</dbReference>
<dbReference type="OrthoDB" id="416253at2759"/>
<keyword evidence="3" id="KW-0406">Ion transport</keyword>
<proteinExistence type="predicted"/>
<dbReference type="STRING" id="3476.A0A2P5E545"/>
<keyword evidence="2" id="KW-0560">Oxidoreductase</keyword>
<keyword evidence="3" id="KW-0407">Ion channel</keyword>
<feature type="non-terminal residue" evidence="3">
    <location>
        <position position="1"/>
    </location>
</feature>
<dbReference type="GO" id="GO:0034220">
    <property type="term" value="P:monoatomic ion transmembrane transport"/>
    <property type="evidence" value="ECO:0007669"/>
    <property type="project" value="UniProtKB-KW"/>
</dbReference>
<dbReference type="EMBL" id="JXTB01000001">
    <property type="protein sequence ID" value="PON80667.1"/>
    <property type="molecule type" value="Genomic_DNA"/>
</dbReference>
<evidence type="ECO:0000313" key="3">
    <source>
        <dbReference type="EMBL" id="PON80667.1"/>
    </source>
</evidence>
<organism evidence="3 4">
    <name type="scientific">Parasponia andersonii</name>
    <name type="common">Sponia andersonii</name>
    <dbReference type="NCBI Taxonomy" id="3476"/>
    <lineage>
        <taxon>Eukaryota</taxon>
        <taxon>Viridiplantae</taxon>
        <taxon>Streptophyta</taxon>
        <taxon>Embryophyta</taxon>
        <taxon>Tracheophyta</taxon>
        <taxon>Spermatophyta</taxon>
        <taxon>Magnoliopsida</taxon>
        <taxon>eudicotyledons</taxon>
        <taxon>Gunneridae</taxon>
        <taxon>Pentapetalae</taxon>
        <taxon>rosids</taxon>
        <taxon>fabids</taxon>
        <taxon>Rosales</taxon>
        <taxon>Cannabaceae</taxon>
        <taxon>Parasponia</taxon>
    </lineage>
</organism>
<accession>A0A2P5E545</accession>
<keyword evidence="4" id="KW-1185">Reference proteome</keyword>
<evidence type="ECO:0000256" key="2">
    <source>
        <dbReference type="ARBA" id="ARBA00023002"/>
    </source>
</evidence>
<keyword evidence="1" id="KW-0521">NADP</keyword>
<dbReference type="GO" id="GO:0016616">
    <property type="term" value="F:oxidoreductase activity, acting on the CH-OH group of donors, NAD or NADP as acceptor"/>
    <property type="evidence" value="ECO:0007669"/>
    <property type="project" value="UniProtKB-ARBA"/>
</dbReference>
<dbReference type="Proteomes" id="UP000237105">
    <property type="component" value="Unassembled WGS sequence"/>
</dbReference>
<protein>
    <submittedName>
        <fullName evidence="3">Aldo/keto reductase/potassium channel subunit beta</fullName>
    </submittedName>
</protein>
<keyword evidence="3" id="KW-0813">Transport</keyword>
<evidence type="ECO:0000256" key="1">
    <source>
        <dbReference type="ARBA" id="ARBA00022857"/>
    </source>
</evidence>
<evidence type="ECO:0000313" key="4">
    <source>
        <dbReference type="Proteomes" id="UP000237105"/>
    </source>
</evidence>
<reference evidence="4" key="1">
    <citation type="submission" date="2016-06" db="EMBL/GenBank/DDBJ databases">
        <title>Parallel loss of symbiosis genes in relatives of nitrogen-fixing non-legume Parasponia.</title>
        <authorList>
            <person name="Van Velzen R."/>
            <person name="Holmer R."/>
            <person name="Bu F."/>
            <person name="Rutten L."/>
            <person name="Van Zeijl A."/>
            <person name="Liu W."/>
            <person name="Santuari L."/>
            <person name="Cao Q."/>
            <person name="Sharma T."/>
            <person name="Shen D."/>
            <person name="Roswanjaya Y."/>
            <person name="Wardhani T."/>
            <person name="Kalhor M.S."/>
            <person name="Jansen J."/>
            <person name="Van den Hoogen J."/>
            <person name="Gungor B."/>
            <person name="Hartog M."/>
            <person name="Hontelez J."/>
            <person name="Verver J."/>
            <person name="Yang W.-C."/>
            <person name="Schijlen E."/>
            <person name="Repin R."/>
            <person name="Schilthuizen M."/>
            <person name="Schranz E."/>
            <person name="Heidstra R."/>
            <person name="Miyata K."/>
            <person name="Fedorova E."/>
            <person name="Kohlen W."/>
            <person name="Bisseling T."/>
            <person name="Smit S."/>
            <person name="Geurts R."/>
        </authorList>
    </citation>
    <scope>NUCLEOTIDE SEQUENCE [LARGE SCALE GENOMIC DNA]</scope>
    <source>
        <strain evidence="4">cv. WU1-14</strain>
    </source>
</reference>
<gene>
    <name evidence="3" type="ORF">PanWU01x14_002230</name>
</gene>
<dbReference type="InterPro" id="IPR036812">
    <property type="entry name" value="NAD(P)_OxRdtase_dom_sf"/>
</dbReference>
<sequence>ICLRWAHEQGVSLIVKSFDKKRIKENLDIFDWKLSQDELHKISEIPQQKGYAALEFVHEAGPYKSAQEFWDGEI</sequence>
<name>A0A2P5E545_PARAD</name>
<dbReference type="SUPFAM" id="SSF51430">
    <property type="entry name" value="NAD(P)-linked oxidoreductase"/>
    <property type="match status" value="1"/>
</dbReference>
<comment type="caution">
    <text evidence="3">The sequence shown here is derived from an EMBL/GenBank/DDBJ whole genome shotgun (WGS) entry which is preliminary data.</text>
</comment>
<dbReference type="PANTHER" id="PTHR43827">
    <property type="entry name" value="2,5-DIKETO-D-GLUCONIC ACID REDUCTASE"/>
    <property type="match status" value="1"/>
</dbReference>
<dbReference type="InterPro" id="IPR018170">
    <property type="entry name" value="Aldo/ket_reductase_CS"/>
</dbReference>